<evidence type="ECO:0000313" key="1">
    <source>
        <dbReference type="EMBL" id="OKS88139.1"/>
    </source>
</evidence>
<reference evidence="1 2" key="1">
    <citation type="submission" date="2016-11" db="EMBL/GenBank/DDBJ databases">
        <title>Whole Genome Sequencing of Mucilaginibacter polytrichastri RG4-7(T) isolated from the moss sample.</title>
        <authorList>
            <person name="Li Y."/>
        </authorList>
    </citation>
    <scope>NUCLEOTIDE SEQUENCE [LARGE SCALE GENOMIC DNA]</scope>
    <source>
        <strain evidence="1 2">RG4-7</strain>
    </source>
</reference>
<protein>
    <submittedName>
        <fullName evidence="1">Uncharacterized protein</fullName>
    </submittedName>
</protein>
<gene>
    <name evidence="1" type="ORF">RG47T_3603</name>
</gene>
<dbReference type="STRING" id="1302689.RG47T_3603"/>
<accession>A0A1Q6A2A3</accession>
<organism evidence="1 2">
    <name type="scientific">Mucilaginibacter polytrichastri</name>
    <dbReference type="NCBI Taxonomy" id="1302689"/>
    <lineage>
        <taxon>Bacteria</taxon>
        <taxon>Pseudomonadati</taxon>
        <taxon>Bacteroidota</taxon>
        <taxon>Sphingobacteriia</taxon>
        <taxon>Sphingobacteriales</taxon>
        <taxon>Sphingobacteriaceae</taxon>
        <taxon>Mucilaginibacter</taxon>
    </lineage>
</organism>
<comment type="caution">
    <text evidence="1">The sequence shown here is derived from an EMBL/GenBank/DDBJ whole genome shotgun (WGS) entry which is preliminary data.</text>
</comment>
<name>A0A1Q6A2A3_9SPHI</name>
<dbReference type="EMBL" id="MPPL01000001">
    <property type="protein sequence ID" value="OKS88139.1"/>
    <property type="molecule type" value="Genomic_DNA"/>
</dbReference>
<keyword evidence="2" id="KW-1185">Reference proteome</keyword>
<dbReference type="Proteomes" id="UP000186720">
    <property type="component" value="Unassembled WGS sequence"/>
</dbReference>
<sequence>MEDDIPSAEETQLRDWLNNNQVYPGKLEMQSLVINSFYSEFEDQPNDDDLTPLDELDPDELGISEGFDYKTFEKSDAEEEQAWHERIAYALNNLDRFLVYINEEWRDLPEE</sequence>
<evidence type="ECO:0000313" key="2">
    <source>
        <dbReference type="Proteomes" id="UP000186720"/>
    </source>
</evidence>
<proteinExistence type="predicted"/>
<dbReference type="AlphaFoldDB" id="A0A1Q6A2A3"/>
<dbReference type="RefSeq" id="WP_074490699.1">
    <property type="nucleotide sequence ID" value="NZ_FPAM01000010.1"/>
</dbReference>